<dbReference type="InterPro" id="IPR025272">
    <property type="entry name" value="SocA_Panacea"/>
</dbReference>
<feature type="domain" description="Antitoxin SocA-like Panacea" evidence="1">
    <location>
        <begin position="25"/>
        <end position="119"/>
    </location>
</feature>
<sequence>MTVNSLSAARTLCELRDWKLSNLELQKLLYLAEMYNLGMYGEPLIDGEFEAWDYGPVSPDVYARARGFGSGPIPNVFHWVSEVPASSSEYAMLKEIAAQAKRFTAGQLVNITHWSSGAWAKFYKPGIHGIRIPKSAIRQEYLDRTEKQQAG</sequence>
<evidence type="ECO:0000313" key="3">
    <source>
        <dbReference type="Proteomes" id="UP000678281"/>
    </source>
</evidence>
<accession>A0A942I750</accession>
<organism evidence="2 3">
    <name type="scientific">Devosia litorisediminis</name>
    <dbReference type="NCBI Taxonomy" id="2829817"/>
    <lineage>
        <taxon>Bacteria</taxon>
        <taxon>Pseudomonadati</taxon>
        <taxon>Pseudomonadota</taxon>
        <taxon>Alphaproteobacteria</taxon>
        <taxon>Hyphomicrobiales</taxon>
        <taxon>Devosiaceae</taxon>
        <taxon>Devosia</taxon>
    </lineage>
</organism>
<keyword evidence="3" id="KW-1185">Reference proteome</keyword>
<evidence type="ECO:0000313" key="2">
    <source>
        <dbReference type="EMBL" id="MBS3849713.1"/>
    </source>
</evidence>
<dbReference type="RefSeq" id="WP_212659353.1">
    <property type="nucleotide sequence ID" value="NZ_JAGXTP010000002.1"/>
</dbReference>
<evidence type="ECO:0000259" key="1">
    <source>
        <dbReference type="Pfam" id="PF13274"/>
    </source>
</evidence>
<protein>
    <submittedName>
        <fullName evidence="2">SocA family protein</fullName>
    </submittedName>
</protein>
<name>A0A942I750_9HYPH</name>
<comment type="caution">
    <text evidence="2">The sequence shown here is derived from an EMBL/GenBank/DDBJ whole genome shotgun (WGS) entry which is preliminary data.</text>
</comment>
<dbReference type="AlphaFoldDB" id="A0A942I750"/>
<dbReference type="EMBL" id="JAGXTP010000002">
    <property type="protein sequence ID" value="MBS3849713.1"/>
    <property type="molecule type" value="Genomic_DNA"/>
</dbReference>
<proteinExistence type="predicted"/>
<dbReference type="Proteomes" id="UP000678281">
    <property type="component" value="Unassembled WGS sequence"/>
</dbReference>
<dbReference type="Pfam" id="PF13274">
    <property type="entry name" value="SocA_Panacea"/>
    <property type="match status" value="1"/>
</dbReference>
<gene>
    <name evidence="2" type="ORF">KD146_13495</name>
</gene>
<reference evidence="2" key="1">
    <citation type="submission" date="2021-04" db="EMBL/GenBank/DDBJ databases">
        <title>Devosia litorisediminis sp. nov., isolated from a sand dune.</title>
        <authorList>
            <person name="Park S."/>
            <person name="Yoon J.-H."/>
        </authorList>
    </citation>
    <scope>NUCLEOTIDE SEQUENCE</scope>
    <source>
        <strain evidence="2">BSSL-BM10</strain>
    </source>
</reference>